<dbReference type="OrthoDB" id="8604580at2"/>
<protein>
    <submittedName>
        <fullName evidence="1">Cytochrome c oxidase cbb3-type subunit 4</fullName>
    </submittedName>
</protein>
<dbReference type="RefSeq" id="WP_045845631.1">
    <property type="nucleotide sequence ID" value="NZ_LNQU01000018.1"/>
</dbReference>
<dbReference type="InterPro" id="IPR008621">
    <property type="entry name" value="Cbb3-typ_cyt_oxidase_comp"/>
</dbReference>
<evidence type="ECO:0000313" key="1">
    <source>
        <dbReference type="EMBL" id="PXX42916.1"/>
    </source>
</evidence>
<comment type="caution">
    <text evidence="1">The sequence shown here is derived from an EMBL/GenBank/DDBJ whole genome shotgun (WGS) entry which is preliminary data.</text>
</comment>
<name>A0A0F3KNI7_9NEIS</name>
<reference evidence="1 2" key="1">
    <citation type="submission" date="2018-05" db="EMBL/GenBank/DDBJ databases">
        <title>Genomic Encyclopedia of Type Strains, Phase IV (KMG-IV): sequencing the most valuable type-strain genomes for metagenomic binning, comparative biology and taxonomic classification.</title>
        <authorList>
            <person name="Goeker M."/>
        </authorList>
    </citation>
    <scope>NUCLEOTIDE SEQUENCE [LARGE SCALE GENOMIC DNA]</scope>
    <source>
        <strain evidence="1 2">DSM 25134</strain>
    </source>
</reference>
<keyword evidence="2" id="KW-1185">Reference proteome</keyword>
<dbReference type="Pfam" id="PF05545">
    <property type="entry name" value="FixQ"/>
    <property type="match status" value="1"/>
</dbReference>
<organism evidence="1 2">
    <name type="scientific">Aquitalea magnusonii</name>
    <dbReference type="NCBI Taxonomy" id="332411"/>
    <lineage>
        <taxon>Bacteria</taxon>
        <taxon>Pseudomonadati</taxon>
        <taxon>Pseudomonadota</taxon>
        <taxon>Betaproteobacteria</taxon>
        <taxon>Neisseriales</taxon>
        <taxon>Chromobacteriaceae</taxon>
        <taxon>Aquitalea</taxon>
    </lineage>
</organism>
<dbReference type="AlphaFoldDB" id="A0A0F3KNI7"/>
<sequence length="64" mass="7338">MDWVTIGRSAFTVMCFTFFILVLFIAYSRRSKNRYDEAANVPFLDDDKVQEADNHESASNGAKQ</sequence>
<gene>
    <name evidence="1" type="ORF">DFR38_11626</name>
</gene>
<proteinExistence type="predicted"/>
<evidence type="ECO:0000313" key="2">
    <source>
        <dbReference type="Proteomes" id="UP000248395"/>
    </source>
</evidence>
<dbReference type="EMBL" id="QJKC01000016">
    <property type="protein sequence ID" value="PXX42916.1"/>
    <property type="molecule type" value="Genomic_DNA"/>
</dbReference>
<accession>A0A0F3KNI7</accession>
<dbReference type="Proteomes" id="UP000248395">
    <property type="component" value="Unassembled WGS sequence"/>
</dbReference>